<organism evidence="10 11">
    <name type="scientific">Orchesella cincta</name>
    <name type="common">Springtail</name>
    <name type="synonym">Podura cincta</name>
    <dbReference type="NCBI Taxonomy" id="48709"/>
    <lineage>
        <taxon>Eukaryota</taxon>
        <taxon>Metazoa</taxon>
        <taxon>Ecdysozoa</taxon>
        <taxon>Arthropoda</taxon>
        <taxon>Hexapoda</taxon>
        <taxon>Collembola</taxon>
        <taxon>Entomobryomorpha</taxon>
        <taxon>Entomobryoidea</taxon>
        <taxon>Orchesellidae</taxon>
        <taxon>Orchesellinae</taxon>
        <taxon>Orchesella</taxon>
    </lineage>
</organism>
<dbReference type="OMA" id="RNSHEHE"/>
<dbReference type="PANTHER" id="PTHR24416">
    <property type="entry name" value="TYROSINE-PROTEIN KINASE RECEPTOR"/>
    <property type="match status" value="1"/>
</dbReference>
<keyword evidence="5" id="KW-0067">ATP-binding</keyword>
<name>A0A1D2N5B6_ORCCI</name>
<evidence type="ECO:0000256" key="1">
    <source>
        <dbReference type="ARBA" id="ARBA00004308"/>
    </source>
</evidence>
<evidence type="ECO:0000313" key="10">
    <source>
        <dbReference type="EMBL" id="ODN00463.1"/>
    </source>
</evidence>
<dbReference type="PRINTS" id="PR00109">
    <property type="entry name" value="TYRKINASE"/>
</dbReference>
<comment type="caution">
    <text evidence="10">The sequence shown here is derived from an EMBL/GenBank/DDBJ whole genome shotgun (WGS) entry which is preliminary data.</text>
</comment>
<dbReference type="InterPro" id="IPR000719">
    <property type="entry name" value="Prot_kinase_dom"/>
</dbReference>
<proteinExistence type="predicted"/>
<dbReference type="GO" id="GO:0005524">
    <property type="term" value="F:ATP binding"/>
    <property type="evidence" value="ECO:0007669"/>
    <property type="project" value="UniProtKB-KW"/>
</dbReference>
<evidence type="ECO:0000256" key="2">
    <source>
        <dbReference type="ARBA" id="ARBA00022679"/>
    </source>
</evidence>
<dbReference type="FunFam" id="1.10.510.10:FF:001512">
    <property type="entry name" value="Receptor tyrosine-protein kinase erbB-2"/>
    <property type="match status" value="1"/>
</dbReference>
<keyword evidence="11" id="KW-1185">Reference proteome</keyword>
<dbReference type="PROSITE" id="PS00109">
    <property type="entry name" value="PROTEIN_KINASE_TYR"/>
    <property type="match status" value="1"/>
</dbReference>
<dbReference type="GO" id="GO:0005886">
    <property type="term" value="C:plasma membrane"/>
    <property type="evidence" value="ECO:0007669"/>
    <property type="project" value="TreeGrafter"/>
</dbReference>
<dbReference type="Gene3D" id="1.10.510.10">
    <property type="entry name" value="Transferase(Phosphotransferase) domain 1"/>
    <property type="match status" value="1"/>
</dbReference>
<dbReference type="GO" id="GO:0050793">
    <property type="term" value="P:regulation of developmental process"/>
    <property type="evidence" value="ECO:0007669"/>
    <property type="project" value="UniProtKB-ARBA"/>
</dbReference>
<keyword evidence="7" id="KW-0829">Tyrosine-protein kinase</keyword>
<evidence type="ECO:0000256" key="4">
    <source>
        <dbReference type="ARBA" id="ARBA00022777"/>
    </source>
</evidence>
<dbReference type="GO" id="GO:0030182">
    <property type="term" value="P:neuron differentiation"/>
    <property type="evidence" value="ECO:0007669"/>
    <property type="project" value="UniProtKB-ARBA"/>
</dbReference>
<sequence length="211" mass="24007">MPSLGTSIKQDAFHRNKFDTIRLIAWSIEIAEGMDYLASKRVIHGDLSARNVLLSPNLTAKISDFGLSRKLYGYSQYTRNSHEHEALPWRWLALESLKNLEFSTASDVWSWGILAWEIFSLGEQPYPGVSSMTNNFVINLEQGLRPTIPPYATSDCYNIMSSCWDENPKQRPSFSTLRSSLSEIQEVCKTKISLCSSTTKVDNETIGYYQF</sequence>
<dbReference type="GO" id="GO:0048468">
    <property type="term" value="P:cell development"/>
    <property type="evidence" value="ECO:0007669"/>
    <property type="project" value="UniProtKB-ARBA"/>
</dbReference>
<dbReference type="AlphaFoldDB" id="A0A1D2N5B6"/>
<gene>
    <name evidence="10" type="ORF">Ocin01_06211</name>
</gene>
<dbReference type="GO" id="GO:0051130">
    <property type="term" value="P:positive regulation of cellular component organization"/>
    <property type="evidence" value="ECO:0007669"/>
    <property type="project" value="UniProtKB-ARBA"/>
</dbReference>
<evidence type="ECO:0000313" key="11">
    <source>
        <dbReference type="Proteomes" id="UP000094527"/>
    </source>
</evidence>
<dbReference type="SUPFAM" id="SSF56112">
    <property type="entry name" value="Protein kinase-like (PK-like)"/>
    <property type="match status" value="1"/>
</dbReference>
<dbReference type="Proteomes" id="UP000094527">
    <property type="component" value="Unassembled WGS sequence"/>
</dbReference>
<comment type="subcellular location">
    <subcellularLocation>
        <location evidence="1">Endomembrane system</location>
    </subcellularLocation>
</comment>
<keyword evidence="6" id="KW-0472">Membrane</keyword>
<dbReference type="OrthoDB" id="6077854at2759"/>
<dbReference type="InterPro" id="IPR050122">
    <property type="entry name" value="RTK"/>
</dbReference>
<dbReference type="GO" id="GO:0043235">
    <property type="term" value="C:receptor complex"/>
    <property type="evidence" value="ECO:0007669"/>
    <property type="project" value="TreeGrafter"/>
</dbReference>
<comment type="catalytic activity">
    <reaction evidence="8">
        <text>L-tyrosyl-[protein] + ATP = O-phospho-L-tyrosyl-[protein] + ADP + H(+)</text>
        <dbReference type="Rhea" id="RHEA:10596"/>
        <dbReference type="Rhea" id="RHEA-COMP:10136"/>
        <dbReference type="Rhea" id="RHEA-COMP:20101"/>
        <dbReference type="ChEBI" id="CHEBI:15378"/>
        <dbReference type="ChEBI" id="CHEBI:30616"/>
        <dbReference type="ChEBI" id="CHEBI:46858"/>
        <dbReference type="ChEBI" id="CHEBI:61978"/>
        <dbReference type="ChEBI" id="CHEBI:456216"/>
        <dbReference type="EC" id="2.7.10.1"/>
    </reaction>
</comment>
<dbReference type="PANTHER" id="PTHR24416:SF600">
    <property type="entry name" value="PDGF- AND VEGF-RECEPTOR RELATED, ISOFORM J"/>
    <property type="match status" value="1"/>
</dbReference>
<dbReference type="PROSITE" id="PS50011">
    <property type="entry name" value="PROTEIN_KINASE_DOM"/>
    <property type="match status" value="1"/>
</dbReference>
<dbReference type="EMBL" id="LJIJ01000206">
    <property type="protein sequence ID" value="ODN00463.1"/>
    <property type="molecule type" value="Genomic_DNA"/>
</dbReference>
<evidence type="ECO:0000256" key="5">
    <source>
        <dbReference type="ARBA" id="ARBA00022840"/>
    </source>
</evidence>
<dbReference type="GO" id="GO:0004714">
    <property type="term" value="F:transmembrane receptor protein tyrosine kinase activity"/>
    <property type="evidence" value="ECO:0007669"/>
    <property type="project" value="UniProtKB-EC"/>
</dbReference>
<dbReference type="STRING" id="48709.A0A1D2N5B6"/>
<dbReference type="InterPro" id="IPR001245">
    <property type="entry name" value="Ser-Thr/Tyr_kinase_cat_dom"/>
</dbReference>
<evidence type="ECO:0000256" key="3">
    <source>
        <dbReference type="ARBA" id="ARBA00022741"/>
    </source>
</evidence>
<dbReference type="GO" id="GO:0012505">
    <property type="term" value="C:endomembrane system"/>
    <property type="evidence" value="ECO:0007669"/>
    <property type="project" value="UniProtKB-SubCell"/>
</dbReference>
<keyword evidence="10" id="KW-0675">Receptor</keyword>
<evidence type="ECO:0000259" key="9">
    <source>
        <dbReference type="PROSITE" id="PS50011"/>
    </source>
</evidence>
<dbReference type="InterPro" id="IPR011009">
    <property type="entry name" value="Kinase-like_dom_sf"/>
</dbReference>
<keyword evidence="2" id="KW-0808">Transferase</keyword>
<dbReference type="InterPro" id="IPR008266">
    <property type="entry name" value="Tyr_kinase_AS"/>
</dbReference>
<dbReference type="Pfam" id="PF07714">
    <property type="entry name" value="PK_Tyr_Ser-Thr"/>
    <property type="match status" value="1"/>
</dbReference>
<reference evidence="10 11" key="1">
    <citation type="journal article" date="2016" name="Genome Biol. Evol.">
        <title>Gene Family Evolution Reflects Adaptation to Soil Environmental Stressors in the Genome of the Collembolan Orchesella cincta.</title>
        <authorList>
            <person name="Faddeeva-Vakhrusheva A."/>
            <person name="Derks M.F."/>
            <person name="Anvar S.Y."/>
            <person name="Agamennone V."/>
            <person name="Suring W."/>
            <person name="Smit S."/>
            <person name="van Straalen N.M."/>
            <person name="Roelofs D."/>
        </authorList>
    </citation>
    <scope>NUCLEOTIDE SEQUENCE [LARGE SCALE GENOMIC DNA]</scope>
    <source>
        <tissue evidence="10">Mixed pool</tissue>
    </source>
</reference>
<evidence type="ECO:0000256" key="7">
    <source>
        <dbReference type="ARBA" id="ARBA00023137"/>
    </source>
</evidence>
<evidence type="ECO:0000256" key="6">
    <source>
        <dbReference type="ARBA" id="ARBA00023136"/>
    </source>
</evidence>
<evidence type="ECO:0000256" key="8">
    <source>
        <dbReference type="ARBA" id="ARBA00051243"/>
    </source>
</evidence>
<dbReference type="GO" id="GO:0007169">
    <property type="term" value="P:cell surface receptor protein tyrosine kinase signaling pathway"/>
    <property type="evidence" value="ECO:0007669"/>
    <property type="project" value="TreeGrafter"/>
</dbReference>
<accession>A0A1D2N5B6</accession>
<keyword evidence="4" id="KW-0418">Kinase</keyword>
<feature type="domain" description="Protein kinase" evidence="9">
    <location>
        <begin position="1"/>
        <end position="184"/>
    </location>
</feature>
<keyword evidence="3" id="KW-0547">Nucleotide-binding</keyword>
<protein>
    <submittedName>
        <fullName evidence="10">Vascular endothelial growth factor receptor 1</fullName>
    </submittedName>
</protein>